<keyword evidence="8 9" id="KW-0472">Membrane</keyword>
<dbReference type="EMBL" id="VJMJ01000327">
    <property type="protein sequence ID" value="KAF0722649.1"/>
    <property type="molecule type" value="Genomic_DNA"/>
</dbReference>
<feature type="transmembrane region" description="Helical" evidence="9">
    <location>
        <begin position="194"/>
        <end position="218"/>
    </location>
</feature>
<feature type="chain" id="PRO_5026326513" description="Magnesium transporter protein 1" evidence="10">
    <location>
        <begin position="18"/>
        <end position="344"/>
    </location>
</feature>
<dbReference type="Gene3D" id="3.40.30.10">
    <property type="entry name" value="Glutaredoxin"/>
    <property type="match status" value="1"/>
</dbReference>
<proteinExistence type="inferred from homology"/>
<evidence type="ECO:0000256" key="9">
    <source>
        <dbReference type="SAM" id="Phobius"/>
    </source>
</evidence>
<dbReference type="AlphaFoldDB" id="A0A6G0W812"/>
<keyword evidence="5 10" id="KW-0732">Signal</keyword>
<dbReference type="PANTHER" id="PTHR12692">
    <property type="entry name" value="DOLICHYL-DIPHOSPHOOLIGOSACCHARIDE--PROTEIN GLYCOSYLTRANSFERASE-RELATED"/>
    <property type="match status" value="1"/>
</dbReference>
<evidence type="ECO:0000256" key="5">
    <source>
        <dbReference type="ARBA" id="ARBA00022729"/>
    </source>
</evidence>
<keyword evidence="4 9" id="KW-0812">Transmembrane</keyword>
<evidence type="ECO:0000313" key="11">
    <source>
        <dbReference type="EMBL" id="KAF0722649.1"/>
    </source>
</evidence>
<evidence type="ECO:0000256" key="2">
    <source>
        <dbReference type="ARBA" id="ARBA00004477"/>
    </source>
</evidence>
<dbReference type="InterPro" id="IPR021149">
    <property type="entry name" value="OligosaccharylTrfase_OST3/OST6"/>
</dbReference>
<dbReference type="GO" id="GO:0018279">
    <property type="term" value="P:protein N-linked glycosylation via asparagine"/>
    <property type="evidence" value="ECO:0007669"/>
    <property type="project" value="TreeGrafter"/>
</dbReference>
<evidence type="ECO:0000256" key="4">
    <source>
        <dbReference type="ARBA" id="ARBA00022692"/>
    </source>
</evidence>
<feature type="transmembrane region" description="Helical" evidence="9">
    <location>
        <begin position="276"/>
        <end position="297"/>
    </location>
</feature>
<dbReference type="Proteomes" id="UP000481153">
    <property type="component" value="Unassembled WGS sequence"/>
</dbReference>
<dbReference type="Pfam" id="PF04756">
    <property type="entry name" value="OST3_OST6"/>
    <property type="match status" value="1"/>
</dbReference>
<evidence type="ECO:0000256" key="6">
    <source>
        <dbReference type="ARBA" id="ARBA00022824"/>
    </source>
</evidence>
<evidence type="ECO:0000256" key="3">
    <source>
        <dbReference type="ARBA" id="ARBA00009561"/>
    </source>
</evidence>
<evidence type="ECO:0008006" key="13">
    <source>
        <dbReference type="Google" id="ProtNLM"/>
    </source>
</evidence>
<name>A0A6G0W812_9STRA</name>
<evidence type="ECO:0000256" key="8">
    <source>
        <dbReference type="ARBA" id="ARBA00023136"/>
    </source>
</evidence>
<comment type="caution">
    <text evidence="11">The sequence shown here is derived from an EMBL/GenBank/DDBJ whole genome shotgun (WGS) entry which is preliminary data.</text>
</comment>
<dbReference type="PANTHER" id="PTHR12692:SF0">
    <property type="entry name" value="GH11935P"/>
    <property type="match status" value="1"/>
</dbReference>
<keyword evidence="12" id="KW-1185">Reference proteome</keyword>
<keyword evidence="7 9" id="KW-1133">Transmembrane helix</keyword>
<sequence length="344" mass="38269">MRGLWIAAALFLSIVWSLHLSGEIKPALTGAEKIAMLRSRSENGLISLTSEVYHEFATGTDRPYHLFLLLTAMDEKYKCEICWIAAPEYEILAQSIATSGERAIDGLEIFFGVVDFDTNRQAFSMLGFTTAPQIVHLDPNLSVSNRGDDSLSAKIELPASQVFNIYTQGKSAESFLSFVRSKTGVQAEIVRSKVIAYITVGGSVLLFTLIVYAIATNFQAVLNRIRRKQLWLIISLLFYGLSVSGMVYCIVREPPPYLRERSGQITFFHRQGRQQYVAEGLIVGALDLTSAGCIIALSQVAVHVRSPILRYAALFACLGGFIISYKQMVLLYAYKNPWFPVNLL</sequence>
<organism evidence="11 12">
    <name type="scientific">Aphanomyces euteiches</name>
    <dbReference type="NCBI Taxonomy" id="100861"/>
    <lineage>
        <taxon>Eukaryota</taxon>
        <taxon>Sar</taxon>
        <taxon>Stramenopiles</taxon>
        <taxon>Oomycota</taxon>
        <taxon>Saprolegniomycetes</taxon>
        <taxon>Saprolegniales</taxon>
        <taxon>Verrucalvaceae</taxon>
        <taxon>Aphanomyces</taxon>
    </lineage>
</organism>
<evidence type="ECO:0000256" key="10">
    <source>
        <dbReference type="SAM" id="SignalP"/>
    </source>
</evidence>
<comment type="subcellular location">
    <subcellularLocation>
        <location evidence="2">Endoplasmic reticulum membrane</location>
        <topology evidence="2">Multi-pass membrane protein</topology>
    </subcellularLocation>
</comment>
<accession>A0A6G0W812</accession>
<feature type="transmembrane region" description="Helical" evidence="9">
    <location>
        <begin position="230"/>
        <end position="251"/>
    </location>
</feature>
<evidence type="ECO:0000313" key="12">
    <source>
        <dbReference type="Proteomes" id="UP000481153"/>
    </source>
</evidence>
<gene>
    <name evidence="11" type="ORF">Ae201684_018248</name>
</gene>
<comment type="similarity">
    <text evidence="3">Belongs to the OST3/OST6 family.</text>
</comment>
<evidence type="ECO:0000256" key="1">
    <source>
        <dbReference type="ARBA" id="ARBA00002791"/>
    </source>
</evidence>
<comment type="function">
    <text evidence="1">Subunit of the oligosaccharyl transferase (OST) complex that catalyzes the initial transfer of a defined glycan (Glc(3)Man(9)GlcNAc(2) in eukaryotes) from the lipid carrier dolichol-pyrophosphate to an asparagine residue within an Asn-X-Ser/Thr consensus motif in nascent polypeptide chains, the first step in protein N-glycosylation. N-glycosylation occurs cotranslationally and the complex associates with the Sec61 complex at the channel-forming translocon complex that mediates protein translocation across the endoplasmic reticulum (ER). All subunits are required for a maximal enzyme activity.</text>
</comment>
<reference evidence="11 12" key="1">
    <citation type="submission" date="2019-07" db="EMBL/GenBank/DDBJ databases">
        <title>Genomics analysis of Aphanomyces spp. identifies a new class of oomycete effector associated with host adaptation.</title>
        <authorList>
            <person name="Gaulin E."/>
        </authorList>
    </citation>
    <scope>NUCLEOTIDE SEQUENCE [LARGE SCALE GENOMIC DNA]</scope>
    <source>
        <strain evidence="11 12">ATCC 201684</strain>
    </source>
</reference>
<evidence type="ECO:0000256" key="7">
    <source>
        <dbReference type="ARBA" id="ARBA00022989"/>
    </source>
</evidence>
<dbReference type="GO" id="GO:0008250">
    <property type="term" value="C:oligosaccharyltransferase complex"/>
    <property type="evidence" value="ECO:0007669"/>
    <property type="project" value="TreeGrafter"/>
</dbReference>
<protein>
    <recommendedName>
        <fullName evidence="13">Magnesium transporter protein 1</fullName>
    </recommendedName>
</protein>
<feature type="transmembrane region" description="Helical" evidence="9">
    <location>
        <begin position="309"/>
        <end position="334"/>
    </location>
</feature>
<keyword evidence="6" id="KW-0256">Endoplasmic reticulum</keyword>
<feature type="signal peptide" evidence="10">
    <location>
        <begin position="1"/>
        <end position="17"/>
    </location>
</feature>